<proteinExistence type="inferred from homology"/>
<evidence type="ECO:0000256" key="1">
    <source>
        <dbReference type="ARBA" id="ARBA00022723"/>
    </source>
</evidence>
<dbReference type="InterPro" id="IPR026575">
    <property type="entry name" value="GpdQ/CpdA-like"/>
</dbReference>
<dbReference type="SUPFAM" id="SSF56300">
    <property type="entry name" value="Metallo-dependent phosphatases"/>
    <property type="match status" value="1"/>
</dbReference>
<keyword evidence="3" id="KW-0408">Iron</keyword>
<dbReference type="Proteomes" id="UP001143304">
    <property type="component" value="Unassembled WGS sequence"/>
</dbReference>
<dbReference type="EMBL" id="SHNO01000001">
    <property type="protein sequence ID" value="MCX2978301.1"/>
    <property type="molecule type" value="Genomic_DNA"/>
</dbReference>
<evidence type="ECO:0000256" key="2">
    <source>
        <dbReference type="ARBA" id="ARBA00022801"/>
    </source>
</evidence>
<feature type="domain" description="Calcineurin-like phosphoesterase" evidence="5">
    <location>
        <begin position="20"/>
        <end position="207"/>
    </location>
</feature>
<dbReference type="InterPro" id="IPR004843">
    <property type="entry name" value="Calcineurin-like_PHP"/>
</dbReference>
<accession>A0ABT3T925</accession>
<dbReference type="Pfam" id="PF00149">
    <property type="entry name" value="Metallophos"/>
    <property type="match status" value="1"/>
</dbReference>
<evidence type="ECO:0000256" key="3">
    <source>
        <dbReference type="ARBA" id="ARBA00023004"/>
    </source>
</evidence>
<name>A0ABT3T925_9GAMM</name>
<evidence type="ECO:0000313" key="6">
    <source>
        <dbReference type="EMBL" id="MCX2978301.1"/>
    </source>
</evidence>
<keyword evidence="2 6" id="KW-0378">Hydrolase</keyword>
<evidence type="ECO:0000313" key="7">
    <source>
        <dbReference type="Proteomes" id="UP001143304"/>
    </source>
</evidence>
<dbReference type="EC" id="3.1.4.53" evidence="6"/>
<sequence>MSNSHHHVEYLDSRDDVVQLVQLTDTHLCESFGGTLLGMDTDHSLQAVIALVQRERPKIDLLLGTGDLADGGAGSAYDRLGGYFGQLTAANYWLPGNHDSLPRMRAADPARLCREIRVAGWSILLLDSQVAGEVEGGFGAEELQFLESALAAAADGCLHSLVCMHHPVVPVGCDWLDQQRVADADTFFAILDRFSGVKAVLWGHVHQECDLLRGGVRLLGAPSTCVQFAANSEDFKADNRPPGYRWFELHPDGNLVTGVSRDNETAFKVDLDSGGYL</sequence>
<dbReference type="PANTHER" id="PTHR42988:SF2">
    <property type="entry name" value="CYCLIC NUCLEOTIDE PHOSPHODIESTERASE CBUA0032-RELATED"/>
    <property type="match status" value="1"/>
</dbReference>
<gene>
    <name evidence="6" type="primary">cpdA</name>
    <name evidence="6" type="ORF">EYC82_13115</name>
</gene>
<evidence type="ECO:0000259" key="5">
    <source>
        <dbReference type="Pfam" id="PF00149"/>
    </source>
</evidence>
<keyword evidence="7" id="KW-1185">Reference proteome</keyword>
<reference evidence="6" key="1">
    <citation type="submission" date="2019-02" db="EMBL/GenBank/DDBJ databases">
        <authorList>
            <person name="Li S.-H."/>
        </authorList>
    </citation>
    <scope>NUCLEOTIDE SEQUENCE</scope>
    <source>
        <strain evidence="6">IMCC11814</strain>
    </source>
</reference>
<evidence type="ECO:0000256" key="4">
    <source>
        <dbReference type="ARBA" id="ARBA00025742"/>
    </source>
</evidence>
<keyword evidence="1" id="KW-0479">Metal-binding</keyword>
<dbReference type="InterPro" id="IPR029052">
    <property type="entry name" value="Metallo-depent_PP-like"/>
</dbReference>
<comment type="caution">
    <text evidence="6">The sequence shown here is derived from an EMBL/GenBank/DDBJ whole genome shotgun (WGS) entry which is preliminary data.</text>
</comment>
<dbReference type="PANTHER" id="PTHR42988">
    <property type="entry name" value="PHOSPHOHYDROLASE"/>
    <property type="match status" value="1"/>
</dbReference>
<dbReference type="RefSeq" id="WP_279249998.1">
    <property type="nucleotide sequence ID" value="NZ_SHNO01000001.1"/>
</dbReference>
<dbReference type="CDD" id="cd07402">
    <property type="entry name" value="MPP_GpdQ"/>
    <property type="match status" value="1"/>
</dbReference>
<organism evidence="6 7">
    <name type="scientific">Candidatus Marimicrobium litorale</name>
    <dbReference type="NCBI Taxonomy" id="2518991"/>
    <lineage>
        <taxon>Bacteria</taxon>
        <taxon>Pseudomonadati</taxon>
        <taxon>Pseudomonadota</taxon>
        <taxon>Gammaproteobacteria</taxon>
        <taxon>Cellvibrionales</taxon>
        <taxon>Halieaceae</taxon>
        <taxon>Marimicrobium</taxon>
    </lineage>
</organism>
<dbReference type="GO" id="GO:0004115">
    <property type="term" value="F:3',5'-cyclic-AMP phosphodiesterase activity"/>
    <property type="evidence" value="ECO:0007669"/>
    <property type="project" value="UniProtKB-EC"/>
</dbReference>
<dbReference type="InterPro" id="IPR050884">
    <property type="entry name" value="CNP_phosphodiesterase-III"/>
</dbReference>
<dbReference type="NCBIfam" id="NF008359">
    <property type="entry name" value="PRK11148.1"/>
    <property type="match status" value="1"/>
</dbReference>
<comment type="similarity">
    <text evidence="4">Belongs to the cyclic nucleotide phosphodiesterase class-III family.</text>
</comment>
<protein>
    <submittedName>
        <fullName evidence="6">3',5'-cyclic-AMP phosphodiesterase</fullName>
        <ecNumber evidence="6">3.1.4.53</ecNumber>
    </submittedName>
</protein>
<dbReference type="Gene3D" id="3.60.21.10">
    <property type="match status" value="1"/>
</dbReference>